<dbReference type="InterPro" id="IPR008756">
    <property type="entry name" value="Peptidase_M56"/>
</dbReference>
<dbReference type="GO" id="GO:0055085">
    <property type="term" value="P:transmembrane transport"/>
    <property type="evidence" value="ECO:0007669"/>
    <property type="project" value="InterPro"/>
</dbReference>
<feature type="domain" description="Peptidase M56" evidence="3">
    <location>
        <begin position="155"/>
        <end position="264"/>
    </location>
</feature>
<dbReference type="Gene3D" id="3.30.1150.10">
    <property type="match status" value="1"/>
</dbReference>
<protein>
    <submittedName>
        <fullName evidence="4">TonB protein C-terminal</fullName>
    </submittedName>
</protein>
<feature type="transmembrane region" description="Helical" evidence="1">
    <location>
        <begin position="6"/>
        <end position="23"/>
    </location>
</feature>
<dbReference type="InterPro" id="IPR037682">
    <property type="entry name" value="TonB_C"/>
</dbReference>
<dbReference type="PANTHER" id="PTHR34978:SF3">
    <property type="entry name" value="SLR0241 PROTEIN"/>
    <property type="match status" value="1"/>
</dbReference>
<organism evidence="4 5">
    <name type="scientific">Aquimarina amphilecti</name>
    <dbReference type="NCBI Taxonomy" id="1038014"/>
    <lineage>
        <taxon>Bacteria</taxon>
        <taxon>Pseudomonadati</taxon>
        <taxon>Bacteroidota</taxon>
        <taxon>Flavobacteriia</taxon>
        <taxon>Flavobacteriales</taxon>
        <taxon>Flavobacteriaceae</taxon>
        <taxon>Aquimarina</taxon>
    </lineage>
</organism>
<dbReference type="SUPFAM" id="SSF74653">
    <property type="entry name" value="TolA/TonB C-terminal domain"/>
    <property type="match status" value="1"/>
</dbReference>
<dbReference type="OrthoDB" id="1522859at2"/>
<gene>
    <name evidence="4" type="ORF">SAMN04487910_0949</name>
</gene>
<dbReference type="PANTHER" id="PTHR34978">
    <property type="entry name" value="POSSIBLE SENSOR-TRANSDUCER PROTEIN BLAR"/>
    <property type="match status" value="1"/>
</dbReference>
<name>A0A1H7JFU4_AQUAM</name>
<keyword evidence="1" id="KW-0812">Transmembrane</keyword>
<dbReference type="AlphaFoldDB" id="A0A1H7JFU4"/>
<sequence length="497" mass="57467">MIHYILQIIGFQLLFLITYDLFLKKETFFNWNRGYLLITPILSFLLPLIQLDVIRQLIPTSYNIKLPEVLTTDSPMQVHLLPEVVIGSENQLSNYFSLIPIIGYLWYIGITISVFLFLFKVYKISKLKRSGNKVHTKNITLVSLPDTDTAFSFFNTIYIGNNLSEIKRSNVIIHEKIHVKEYHSVDLIFFEVLRIILWFNPLVYIYQNRIATLQEYIADSEAIAATSKKDYYQDLLSQVFQTEKISFINTFFNHSLIKKRLVMLQKSKSKKVYLLKYLLLIPIISSMLIYSSCSEDQRIIENKEVPITTLTQRAESLLSKINSDGTYSEESKKLFSILMQDMGNISEDQLKSEKMEVFQNLIQTITKLTPEITQKEEIEGVPFIKADVVPIHPDCTHLTGEDAKKCFSQKISQHIGKEFDTKIGNDIGLNGRLRIYARFKINKNGEIVDIQARGPHKRLEEETLRVINTLPKMTPGMKDGKPVSILYSLPIVFELKE</sequence>
<dbReference type="STRING" id="1038014.SAMN04487910_0949"/>
<dbReference type="RefSeq" id="WP_091406212.1">
    <property type="nucleotide sequence ID" value="NZ_FOAB01000002.1"/>
</dbReference>
<feature type="transmembrane region" description="Helical" evidence="1">
    <location>
        <begin position="95"/>
        <end position="119"/>
    </location>
</feature>
<keyword evidence="1" id="KW-1133">Transmembrane helix</keyword>
<keyword evidence="5" id="KW-1185">Reference proteome</keyword>
<evidence type="ECO:0000259" key="3">
    <source>
        <dbReference type="Pfam" id="PF05569"/>
    </source>
</evidence>
<dbReference type="EMBL" id="FOAB01000002">
    <property type="protein sequence ID" value="SEK72275.1"/>
    <property type="molecule type" value="Genomic_DNA"/>
</dbReference>
<keyword evidence="1" id="KW-0472">Membrane</keyword>
<evidence type="ECO:0000313" key="4">
    <source>
        <dbReference type="EMBL" id="SEK72275.1"/>
    </source>
</evidence>
<reference evidence="4 5" key="1">
    <citation type="submission" date="2016-10" db="EMBL/GenBank/DDBJ databases">
        <authorList>
            <person name="de Groot N.N."/>
        </authorList>
    </citation>
    <scope>NUCLEOTIDE SEQUENCE [LARGE SCALE GENOMIC DNA]</scope>
    <source>
        <strain evidence="4 5">DSM 25232</strain>
    </source>
</reference>
<dbReference type="Proteomes" id="UP000198521">
    <property type="component" value="Unassembled WGS sequence"/>
</dbReference>
<dbReference type="Pfam" id="PF05569">
    <property type="entry name" value="Peptidase_M56"/>
    <property type="match status" value="1"/>
</dbReference>
<feature type="transmembrane region" description="Helical" evidence="1">
    <location>
        <begin position="35"/>
        <end position="58"/>
    </location>
</feature>
<evidence type="ECO:0000259" key="2">
    <source>
        <dbReference type="Pfam" id="PF03544"/>
    </source>
</evidence>
<dbReference type="Pfam" id="PF03544">
    <property type="entry name" value="TonB_C"/>
    <property type="match status" value="1"/>
</dbReference>
<feature type="domain" description="TonB C-terminal" evidence="2">
    <location>
        <begin position="437"/>
        <end position="495"/>
    </location>
</feature>
<dbReference type="InterPro" id="IPR052173">
    <property type="entry name" value="Beta-lactam_resp_regulator"/>
</dbReference>
<evidence type="ECO:0000313" key="5">
    <source>
        <dbReference type="Proteomes" id="UP000198521"/>
    </source>
</evidence>
<accession>A0A1H7JFU4</accession>
<feature type="transmembrane region" description="Helical" evidence="1">
    <location>
        <begin position="273"/>
        <end position="290"/>
    </location>
</feature>
<proteinExistence type="predicted"/>
<evidence type="ECO:0000256" key="1">
    <source>
        <dbReference type="SAM" id="Phobius"/>
    </source>
</evidence>